<organism evidence="2">
    <name type="scientific">mine drainage metagenome</name>
    <dbReference type="NCBI Taxonomy" id="410659"/>
    <lineage>
        <taxon>unclassified sequences</taxon>
        <taxon>metagenomes</taxon>
        <taxon>ecological metagenomes</taxon>
    </lineage>
</organism>
<accession>A0A1J5SC49</accession>
<proteinExistence type="predicted"/>
<protein>
    <submittedName>
        <fullName evidence="2">Uncharacterized protein</fullName>
    </submittedName>
</protein>
<feature type="region of interest" description="Disordered" evidence="1">
    <location>
        <begin position="49"/>
        <end position="68"/>
    </location>
</feature>
<reference evidence="2" key="1">
    <citation type="submission" date="2016-10" db="EMBL/GenBank/DDBJ databases">
        <title>Sequence of Gallionella enrichment culture.</title>
        <authorList>
            <person name="Poehlein A."/>
            <person name="Muehling M."/>
            <person name="Daniel R."/>
        </authorList>
    </citation>
    <scope>NUCLEOTIDE SEQUENCE</scope>
</reference>
<dbReference type="AlphaFoldDB" id="A0A1J5SC49"/>
<name>A0A1J5SC49_9ZZZZ</name>
<evidence type="ECO:0000256" key="1">
    <source>
        <dbReference type="SAM" id="MobiDB-lite"/>
    </source>
</evidence>
<evidence type="ECO:0000313" key="2">
    <source>
        <dbReference type="EMBL" id="OIR01773.1"/>
    </source>
</evidence>
<feature type="compositionally biased region" description="Basic residues" evidence="1">
    <location>
        <begin position="57"/>
        <end position="68"/>
    </location>
</feature>
<comment type="caution">
    <text evidence="2">The sequence shown here is derived from an EMBL/GenBank/DDBJ whole genome shotgun (WGS) entry which is preliminary data.</text>
</comment>
<dbReference type="EMBL" id="MLJW01000080">
    <property type="protein sequence ID" value="OIR01773.1"/>
    <property type="molecule type" value="Genomic_DNA"/>
</dbReference>
<gene>
    <name evidence="2" type="ORF">GALL_160740</name>
</gene>
<sequence length="68" mass="7862">MNPDPDETEGSEQSSQDYVLGLRYSLPQMLAEIRTERVSGSYSMEKLDQKEIGKMFKPQKRRRAKPAQ</sequence>